<dbReference type="SUPFAM" id="SSF160467">
    <property type="entry name" value="PH0987 N-terminal domain-like"/>
    <property type="match status" value="1"/>
</dbReference>
<evidence type="ECO:0000256" key="3">
    <source>
        <dbReference type="ARBA" id="ARBA00022840"/>
    </source>
</evidence>
<reference evidence="5 6" key="1">
    <citation type="submission" date="2019-02" db="EMBL/GenBank/DDBJ databases">
        <title>Marinobacter halodurans sp. nov., a marine bacterium isolated from sea tidal flat.</title>
        <authorList>
            <person name="Yoo Y."/>
            <person name="Lee D.W."/>
            <person name="Kim B.S."/>
            <person name="Kim J.-J."/>
        </authorList>
    </citation>
    <scope>NUCLEOTIDE SEQUENCE [LARGE SCALE GENOMIC DNA]</scope>
    <source>
        <strain evidence="5 6">YJ-S3-2</strain>
    </source>
</reference>
<keyword evidence="2 5" id="KW-0378">Hydrolase</keyword>
<dbReference type="NCBIfam" id="TIGR00370">
    <property type="entry name" value="5-oxoprolinase subunit PxpB"/>
    <property type="match status" value="1"/>
</dbReference>
<dbReference type="PANTHER" id="PTHR34698:SF2">
    <property type="entry name" value="5-OXOPROLINASE SUBUNIT B"/>
    <property type="match status" value="1"/>
</dbReference>
<evidence type="ECO:0000313" key="6">
    <source>
        <dbReference type="Proteomes" id="UP000313645"/>
    </source>
</evidence>
<name>A0ABY1ZKJ7_9GAMM</name>
<comment type="caution">
    <text evidence="5">The sequence shown here is derived from an EMBL/GenBank/DDBJ whole genome shotgun (WGS) entry which is preliminary data.</text>
</comment>
<dbReference type="RefSeq" id="WP_131481725.1">
    <property type="nucleotide sequence ID" value="NZ_SJDL01000013.1"/>
</dbReference>
<dbReference type="GO" id="GO:0017168">
    <property type="term" value="F:5-oxoprolinase (ATP-hydrolyzing) activity"/>
    <property type="evidence" value="ECO:0007669"/>
    <property type="project" value="UniProtKB-EC"/>
</dbReference>
<evidence type="ECO:0000259" key="4">
    <source>
        <dbReference type="SMART" id="SM00796"/>
    </source>
</evidence>
<feature type="domain" description="Carboxyltransferase" evidence="4">
    <location>
        <begin position="1"/>
        <end position="203"/>
    </location>
</feature>
<sequence>MSIEPVSEDSVLIRFGDQLDEQLTPRILAAQARIASQLGDWIIDQVPAYTTLLVVYDLHKVDFRRVVAGIEPILAGIDEGTSAPRDKGRLIELPVYYHPEVGLDLEAVAERAGLTIEDVIVRHSATTYRVFAMGFAPGFGFMGTVDPSIATPRKSTPRQRVPAGSVGIANQQTAVYPSVSPGGWNIIGRCPTQLFSLERLSLLQAGDRVAFRAISRDEFVDQGGEL</sequence>
<dbReference type="EMBL" id="SJDL01000013">
    <property type="protein sequence ID" value="TBW56057.1"/>
    <property type="molecule type" value="Genomic_DNA"/>
</dbReference>
<dbReference type="Pfam" id="PF02682">
    <property type="entry name" value="CT_C_D"/>
    <property type="match status" value="1"/>
</dbReference>
<dbReference type="EC" id="3.5.2.9" evidence="5"/>
<evidence type="ECO:0000256" key="1">
    <source>
        <dbReference type="ARBA" id="ARBA00022741"/>
    </source>
</evidence>
<dbReference type="Gene3D" id="2.40.100.10">
    <property type="entry name" value="Cyclophilin-like"/>
    <property type="match status" value="1"/>
</dbReference>
<keyword evidence="1" id="KW-0547">Nucleotide-binding</keyword>
<protein>
    <submittedName>
        <fullName evidence="5">5-oxoprolinase subunit PxpB</fullName>
        <ecNumber evidence="5">3.5.2.9</ecNumber>
    </submittedName>
</protein>
<dbReference type="InterPro" id="IPR003833">
    <property type="entry name" value="CT_C_D"/>
</dbReference>
<organism evidence="5 6">
    <name type="scientific">Marinobacter halodurans</name>
    <dbReference type="NCBI Taxonomy" id="2528979"/>
    <lineage>
        <taxon>Bacteria</taxon>
        <taxon>Pseudomonadati</taxon>
        <taxon>Pseudomonadota</taxon>
        <taxon>Gammaproteobacteria</taxon>
        <taxon>Pseudomonadales</taxon>
        <taxon>Marinobacteraceae</taxon>
        <taxon>Marinobacter</taxon>
    </lineage>
</organism>
<keyword evidence="6" id="KW-1185">Reference proteome</keyword>
<proteinExistence type="predicted"/>
<dbReference type="SUPFAM" id="SSF50891">
    <property type="entry name" value="Cyclophilin-like"/>
    <property type="match status" value="1"/>
</dbReference>
<dbReference type="InterPro" id="IPR029000">
    <property type="entry name" value="Cyclophilin-like_dom_sf"/>
</dbReference>
<dbReference type="Proteomes" id="UP000313645">
    <property type="component" value="Unassembled WGS sequence"/>
</dbReference>
<gene>
    <name evidence="5" type="primary">pxpB</name>
    <name evidence="5" type="ORF">EZI54_10475</name>
</gene>
<dbReference type="SMART" id="SM00796">
    <property type="entry name" value="AHS1"/>
    <property type="match status" value="1"/>
</dbReference>
<dbReference type="PANTHER" id="PTHR34698">
    <property type="entry name" value="5-OXOPROLINASE SUBUNIT B"/>
    <property type="match status" value="1"/>
</dbReference>
<evidence type="ECO:0000313" key="5">
    <source>
        <dbReference type="EMBL" id="TBW56057.1"/>
    </source>
</evidence>
<keyword evidence="3" id="KW-0067">ATP-binding</keyword>
<accession>A0ABY1ZKJ7</accession>
<dbReference type="Gene3D" id="3.30.1360.40">
    <property type="match status" value="1"/>
</dbReference>
<evidence type="ECO:0000256" key="2">
    <source>
        <dbReference type="ARBA" id="ARBA00022801"/>
    </source>
</evidence>
<dbReference type="InterPro" id="IPR010016">
    <property type="entry name" value="PxpB"/>
</dbReference>